<keyword evidence="4 6" id="KW-0238">DNA-binding</keyword>
<evidence type="ECO:0000256" key="3">
    <source>
        <dbReference type="ARBA" id="ARBA00023029"/>
    </source>
</evidence>
<evidence type="ECO:0000256" key="2">
    <source>
        <dbReference type="ARBA" id="ARBA00006645"/>
    </source>
</evidence>
<dbReference type="Gene3D" id="3.90.15.10">
    <property type="entry name" value="Topoisomerase I, Chain A, domain 3"/>
    <property type="match status" value="1"/>
</dbReference>
<dbReference type="AlphaFoldDB" id="A0A1G4I4Y6"/>
<dbReference type="InterPro" id="IPR014711">
    <property type="entry name" value="TopoI_cat_a-hlx-sub_euk"/>
</dbReference>
<evidence type="ECO:0000256" key="4">
    <source>
        <dbReference type="ARBA" id="ARBA00023125"/>
    </source>
</evidence>
<feature type="compositionally biased region" description="Low complexity" evidence="8">
    <location>
        <begin position="601"/>
        <end position="617"/>
    </location>
</feature>
<evidence type="ECO:0000259" key="9">
    <source>
        <dbReference type="SMART" id="SM00435"/>
    </source>
</evidence>
<feature type="domain" description="DNA topoisomerase I eukaryotic-type" evidence="9">
    <location>
        <begin position="249"/>
        <end position="661"/>
    </location>
</feature>
<dbReference type="Gene3D" id="1.10.10.41">
    <property type="entry name" value="Yeast DNA topoisomerase - domain 1"/>
    <property type="match status" value="1"/>
</dbReference>
<dbReference type="PANTHER" id="PTHR10290:SF3">
    <property type="entry name" value="DNA TOPOISOMERASE 1"/>
    <property type="match status" value="1"/>
</dbReference>
<dbReference type="PANTHER" id="PTHR10290">
    <property type="entry name" value="DNA TOPOISOMERASE I"/>
    <property type="match status" value="1"/>
</dbReference>
<dbReference type="FunFam" id="1.10.10.41:FF:000001">
    <property type="entry name" value="DNA topoisomerase I"/>
    <property type="match status" value="1"/>
</dbReference>
<dbReference type="PROSITE" id="PS52038">
    <property type="entry name" value="TOPO_IB_2"/>
    <property type="match status" value="1"/>
</dbReference>
<name>A0A1G4I4Y6_TRYEQ</name>
<keyword evidence="11" id="KW-1185">Reference proteome</keyword>
<dbReference type="SUPFAM" id="SSF56349">
    <property type="entry name" value="DNA breaking-rejoining enzymes"/>
    <property type="match status" value="1"/>
</dbReference>
<evidence type="ECO:0000256" key="8">
    <source>
        <dbReference type="SAM" id="MobiDB-lite"/>
    </source>
</evidence>
<reference evidence="10" key="1">
    <citation type="submission" date="2016-09" db="EMBL/GenBank/DDBJ databases">
        <authorList>
            <person name="Hebert L."/>
            <person name="Moumen B."/>
        </authorList>
    </citation>
    <scope>NUCLEOTIDE SEQUENCE [LARGE SCALE GENOMIC DNA]</scope>
    <source>
        <strain evidence="10">OVI</strain>
    </source>
</reference>
<dbReference type="InterPro" id="IPR001631">
    <property type="entry name" value="TopoI"/>
</dbReference>
<dbReference type="Gene3D" id="2.170.11.10">
    <property type="entry name" value="DNA Topoisomerase I, domain 2"/>
    <property type="match status" value="1"/>
</dbReference>
<dbReference type="GeneID" id="92378654"/>
<dbReference type="CDD" id="cd00659">
    <property type="entry name" value="Topo_IB_C"/>
    <property type="match status" value="1"/>
</dbReference>
<dbReference type="GO" id="GO:0006265">
    <property type="term" value="P:DNA topological change"/>
    <property type="evidence" value="ECO:0007669"/>
    <property type="project" value="UniProtKB-UniRule"/>
</dbReference>
<dbReference type="InterPro" id="IPR013034">
    <property type="entry name" value="DNA_topo_DNA_db_N_dom1"/>
</dbReference>
<dbReference type="InterPro" id="IPR013030">
    <property type="entry name" value="DNA_topo_DNA_db_N_dom2"/>
</dbReference>
<dbReference type="RefSeq" id="XP_067078199.1">
    <property type="nucleotide sequence ID" value="XM_067222098.1"/>
</dbReference>
<dbReference type="InterPro" id="IPR011010">
    <property type="entry name" value="DNA_brk_join_enz"/>
</dbReference>
<dbReference type="InterPro" id="IPR051062">
    <property type="entry name" value="Topoisomerase_IB"/>
</dbReference>
<comment type="similarity">
    <text evidence="2 7">Belongs to the type IB topoisomerase family.</text>
</comment>
<evidence type="ECO:0000313" key="11">
    <source>
        <dbReference type="Proteomes" id="UP000195570"/>
    </source>
</evidence>
<dbReference type="InterPro" id="IPR036202">
    <property type="entry name" value="TopoI_DNA-bd_euk_N_sf"/>
</dbReference>
<feature type="compositionally biased region" description="Basic and acidic residues" evidence="8">
    <location>
        <begin position="8"/>
        <end position="23"/>
    </location>
</feature>
<dbReference type="GO" id="GO:0005694">
    <property type="term" value="C:chromosome"/>
    <property type="evidence" value="ECO:0007669"/>
    <property type="project" value="InterPro"/>
</dbReference>
<dbReference type="Pfam" id="PF01028">
    <property type="entry name" value="Topoisom_I"/>
    <property type="match status" value="1"/>
</dbReference>
<dbReference type="SMART" id="SM00435">
    <property type="entry name" value="TOPEUc"/>
    <property type="match status" value="1"/>
</dbReference>
<dbReference type="GO" id="GO:0003917">
    <property type="term" value="F:DNA topoisomerase type I (single strand cut, ATP-independent) activity"/>
    <property type="evidence" value="ECO:0007669"/>
    <property type="project" value="UniProtKB-UniRule"/>
</dbReference>
<evidence type="ECO:0000256" key="5">
    <source>
        <dbReference type="ARBA" id="ARBA00023235"/>
    </source>
</evidence>
<dbReference type="EMBL" id="CZPT02000618">
    <property type="protein sequence ID" value="SCU66796.1"/>
    <property type="molecule type" value="Genomic_DNA"/>
</dbReference>
<dbReference type="EC" id="5.6.2.1" evidence="7"/>
<protein>
    <recommendedName>
        <fullName evidence="7">DNA topoisomerase I</fullName>
        <ecNumber evidence="7">5.6.2.1</ecNumber>
    </recommendedName>
    <alternativeName>
        <fullName evidence="7">DNA topoisomerase 1</fullName>
    </alternativeName>
</protein>
<dbReference type="Pfam" id="PF02919">
    <property type="entry name" value="Topoisom_I_N"/>
    <property type="match status" value="1"/>
</dbReference>
<feature type="compositionally biased region" description="Basic residues" evidence="8">
    <location>
        <begin position="618"/>
        <end position="671"/>
    </location>
</feature>
<comment type="catalytic activity">
    <reaction evidence="1 7">
        <text>ATP-independent breakage of single-stranded DNA, followed by passage and rejoining.</text>
        <dbReference type="EC" id="5.6.2.1"/>
    </reaction>
</comment>
<feature type="region of interest" description="Disordered" evidence="8">
    <location>
        <begin position="601"/>
        <end position="696"/>
    </location>
</feature>
<gene>
    <name evidence="10" type="ORF">TEOVI_000471400</name>
</gene>
<comment type="caution">
    <text evidence="10">The sequence shown here is derived from an EMBL/GenBank/DDBJ whole genome shotgun (WGS) entry which is preliminary data.</text>
</comment>
<dbReference type="CDD" id="cd03489">
    <property type="entry name" value="Topoisomer_IB_N_LdtopoI_like"/>
    <property type="match status" value="1"/>
</dbReference>
<dbReference type="InterPro" id="IPR013500">
    <property type="entry name" value="TopoI_cat_euk"/>
</dbReference>
<proteinExistence type="inferred from homology"/>
<dbReference type="InterPro" id="IPR013499">
    <property type="entry name" value="TopoI_euk"/>
</dbReference>
<accession>A0A1G4I4Y6</accession>
<keyword evidence="5 7" id="KW-0413">Isomerase</keyword>
<keyword evidence="3 7" id="KW-0799">Topoisomerase</keyword>
<dbReference type="GO" id="GO:0003677">
    <property type="term" value="F:DNA binding"/>
    <property type="evidence" value="ECO:0007669"/>
    <property type="project" value="UniProtKB-UniRule"/>
</dbReference>
<evidence type="ECO:0000256" key="7">
    <source>
        <dbReference type="RuleBase" id="RU365101"/>
    </source>
</evidence>
<comment type="caution">
    <text evidence="6">Lacks conserved residue(s) required for the propagation of feature annotation.</text>
</comment>
<dbReference type="GO" id="GO:0006260">
    <property type="term" value="P:DNA replication"/>
    <property type="evidence" value="ECO:0007669"/>
    <property type="project" value="TreeGrafter"/>
</dbReference>
<dbReference type="Proteomes" id="UP000195570">
    <property type="component" value="Unassembled WGS sequence"/>
</dbReference>
<dbReference type="InterPro" id="IPR008336">
    <property type="entry name" value="TopoI_DNA-bd_euk"/>
</dbReference>
<dbReference type="SUPFAM" id="SSF56741">
    <property type="entry name" value="Eukaryotic DNA topoisomerase I, N-terminal DNA-binding fragment"/>
    <property type="match status" value="1"/>
</dbReference>
<dbReference type="GO" id="GO:0007059">
    <property type="term" value="P:chromosome segregation"/>
    <property type="evidence" value="ECO:0007669"/>
    <property type="project" value="TreeGrafter"/>
</dbReference>
<dbReference type="PRINTS" id="PR00416">
    <property type="entry name" value="EUTPISMRASEI"/>
</dbReference>
<evidence type="ECO:0000313" key="10">
    <source>
        <dbReference type="EMBL" id="SCU66796.1"/>
    </source>
</evidence>
<organism evidence="10 11">
    <name type="scientific">Trypanosoma equiperdum</name>
    <dbReference type="NCBI Taxonomy" id="5694"/>
    <lineage>
        <taxon>Eukaryota</taxon>
        <taxon>Discoba</taxon>
        <taxon>Euglenozoa</taxon>
        <taxon>Kinetoplastea</taxon>
        <taxon>Metakinetoplastina</taxon>
        <taxon>Trypanosomatida</taxon>
        <taxon>Trypanosomatidae</taxon>
        <taxon>Trypanosoma</taxon>
    </lineage>
</organism>
<dbReference type="GO" id="GO:0005730">
    <property type="term" value="C:nucleolus"/>
    <property type="evidence" value="ECO:0007669"/>
    <property type="project" value="TreeGrafter"/>
</dbReference>
<sequence length="696" mass="79228">MGKAQKPKSGEGKGKKVAVKDEEVNGKRVVVKKEDMTEKKIKKVVIKEEENELEMVAAGMGPAKGAVKREGDENKAALLANEEGGGNDGEAEWWTQGTLTTTKKGEKRWDTLLHNGVLFPPAYVPHGIPILYNQQKFEMTPEEEEVATMFAVLREHDYYRNEVFRRNFFQSWREILDKRKHPIRCLELCDFSAIYEWHQREVEKRKSRTREEKKELKRIADEEAEPYKWCIWNGKKEQVANFRVEPPGLFRGRGEHPMRGKLKKRILPEDVVLNIGKEAPIPQAPAGHKWKGVVHDQNVTWLAMWYEPTIGQCKYVMLAPSSTLKGQSDYAKFETARELKNHIDDIRESYTKDFSSTDEMERQRAVATYFIDKLALRVGHEKGEEEADTVGCCSLRKEHIELRPDNVVRFDFLGKDSIRYVNEVTVLPEVYKLLGSFIKRTDSEIFRKVTPTTLNNYLKSFLKDLSAKVFRTYNASITLDEWFREKPVDPKASLSDKLVYFNKANTEVAKLCNHQRSIPKTFHVSVQSIKYKLEDIKRTIDTLRRAQSVSENGSVEEAATQFFKEQDEVQYQWLNTYGTPEEIQAYEEFVKKRVIPTALTGSASSTKNKSGKKTANGKSKKSGGAKRSTKKASGTKKKKTRSKKSAAKTGKKASGKKKKQKKRGGSKRGSRGKNGAGAASGDENDEDAPLVNIIAK</sequence>
<comment type="function">
    <text evidence="7">Releases the supercoiling and torsional tension of DNA introduced during the DNA replication and transcription by transiently cleaving and rejoining one strand of the DNA duplex. Introduces a single-strand break via transesterification at the specific target site 5'-[CT]CCTTp site in duplex DNA. The scissile phosphodiester is attacked by the catalytic tyrosine of the enzyme, resulting in the formation of a DNA-(3'-phosphotyrosyl)-enzyme intermediate and the expulsion of a 5'-OH DNA strand. The free DNA strand then undergoes passage around the unbroken strand thus removing DNA supercoils. Finally, in the religation step, the DNA 5'-OH attacks the covalent intermediate to expel the active-site tyrosine and restore the DNA phosphodiester backbone.</text>
</comment>
<feature type="region of interest" description="Disordered" evidence="8">
    <location>
        <begin position="1"/>
        <end position="23"/>
    </location>
</feature>
<evidence type="ECO:0000256" key="6">
    <source>
        <dbReference type="PROSITE-ProRule" id="PRU01382"/>
    </source>
</evidence>
<dbReference type="VEuPathDB" id="TriTrypDB:TEOVI_000471400"/>
<evidence type="ECO:0000256" key="1">
    <source>
        <dbReference type="ARBA" id="ARBA00000213"/>
    </source>
</evidence>